<accession>Q1K4C5</accession>
<sequence>MRLFFSVFIMLMATSQVYAHNVWLERDGQGPVRVYFGHYDNGMVEKTGERLDIIKAETVLPSGALVSRQRLQDHIALTVGHAGDVALEEAMLPRKSRTKQEILRNIFMARCGNGQTVALLNLDLVPEAPDSNTFKLLLEGQPLPKTKITVYDPERTKQVYTTDDSGRVVIDTQVHGRYLLLTSSVLDRSGTVKDIPFDKTRYILSLSFVAQNH</sequence>
<dbReference type="RefSeq" id="WP_005997384.1">
    <property type="nucleotide sequence ID" value="NZ_AAEW02000001.1"/>
</dbReference>
<organism evidence="2 3">
    <name type="scientific">Desulfuromonas acetoxidans (strain DSM 684 / 11070)</name>
    <dbReference type="NCBI Taxonomy" id="281689"/>
    <lineage>
        <taxon>Bacteria</taxon>
        <taxon>Pseudomonadati</taxon>
        <taxon>Thermodesulfobacteriota</taxon>
        <taxon>Desulfuromonadia</taxon>
        <taxon>Desulfuromonadales</taxon>
        <taxon>Desulfuromonadaceae</taxon>
        <taxon>Desulfuromonas</taxon>
    </lineage>
</organism>
<keyword evidence="1" id="KW-0732">Signal</keyword>
<dbReference type="AlphaFoldDB" id="Q1K4C5"/>
<reference evidence="2" key="2">
    <citation type="submission" date="2006-05" db="EMBL/GenBank/DDBJ databases">
        <title>Sequencing of the draft genome and assembly of Desulfuromonas acetoxidans DSM 684.</title>
        <authorList>
            <consortium name="US DOE Joint Genome Institute (JGI-PGF)"/>
            <person name="Copeland A."/>
            <person name="Lucas S."/>
            <person name="Lapidus A."/>
            <person name="Barry K."/>
            <person name="Detter J.C."/>
            <person name="Glavina del Rio T."/>
            <person name="Hammon N."/>
            <person name="Israni S."/>
            <person name="Dalin E."/>
            <person name="Tice H."/>
            <person name="Bruce D."/>
            <person name="Pitluck S."/>
            <person name="Richardson P."/>
        </authorList>
    </citation>
    <scope>NUCLEOTIDE SEQUENCE [LARGE SCALE GENOMIC DNA]</scope>
    <source>
        <strain evidence="2">DSM 684</strain>
    </source>
</reference>
<evidence type="ECO:0008006" key="4">
    <source>
        <dbReference type="Google" id="ProtNLM"/>
    </source>
</evidence>
<dbReference type="SUPFAM" id="SSF49478">
    <property type="entry name" value="Cna protein B-type domain"/>
    <property type="match status" value="1"/>
</dbReference>
<feature type="chain" id="PRO_5004192471" description="Nickel transport complex, NikM subunit, transmembrane" evidence="1">
    <location>
        <begin position="20"/>
        <end position="213"/>
    </location>
</feature>
<keyword evidence="3" id="KW-1185">Reference proteome</keyword>
<reference evidence="2" key="1">
    <citation type="submission" date="2006-05" db="EMBL/GenBank/DDBJ databases">
        <title>Annotation of the draft genome assembly of Desulfuromonas acetoxidans DSM 684.</title>
        <authorList>
            <consortium name="US DOE Joint Genome Institute (JGI-ORNL)"/>
            <person name="Larimer F."/>
            <person name="Land M."/>
            <person name="Hauser L."/>
        </authorList>
    </citation>
    <scope>NUCLEOTIDE SEQUENCE [LARGE SCALE GENOMIC DNA]</scope>
    <source>
        <strain evidence="2">DSM 684</strain>
    </source>
</reference>
<evidence type="ECO:0000256" key="1">
    <source>
        <dbReference type="SAM" id="SignalP"/>
    </source>
</evidence>
<comment type="caution">
    <text evidence="2">The sequence shown here is derived from an EMBL/GenBank/DDBJ whole genome shotgun (WGS) entry which is preliminary data.</text>
</comment>
<gene>
    <name evidence="2" type="ORF">Dace_3044</name>
</gene>
<dbReference type="EMBL" id="AAEW02000001">
    <property type="protein sequence ID" value="EAT17178.1"/>
    <property type="molecule type" value="Genomic_DNA"/>
</dbReference>
<feature type="signal peptide" evidence="1">
    <location>
        <begin position="1"/>
        <end position="19"/>
    </location>
</feature>
<protein>
    <recommendedName>
        <fullName evidence="4">Nickel transport complex, NikM subunit, transmembrane</fullName>
    </recommendedName>
</protein>
<dbReference type="Proteomes" id="UP000005695">
    <property type="component" value="Unassembled WGS sequence"/>
</dbReference>
<dbReference type="OrthoDB" id="5995861at2"/>
<evidence type="ECO:0000313" key="3">
    <source>
        <dbReference type="Proteomes" id="UP000005695"/>
    </source>
</evidence>
<name>Q1K4C5_DESA6</name>
<proteinExistence type="predicted"/>
<evidence type="ECO:0000313" key="2">
    <source>
        <dbReference type="EMBL" id="EAT17178.1"/>
    </source>
</evidence>